<dbReference type="Proteomes" id="UP000830401">
    <property type="component" value="Plasmid unnamed6"/>
</dbReference>
<gene>
    <name evidence="2" type="ORF">MUN86_29365</name>
</gene>
<geneLocation type="plasmid" evidence="2 3">
    <name>unnamed6</name>
</geneLocation>
<name>A0ABY4GFA5_9BACT</name>
<organism evidence="2 3">
    <name type="scientific">Hymenobacter volaticus</name>
    <dbReference type="NCBI Taxonomy" id="2932254"/>
    <lineage>
        <taxon>Bacteria</taxon>
        <taxon>Pseudomonadati</taxon>
        <taxon>Bacteroidota</taxon>
        <taxon>Cytophagia</taxon>
        <taxon>Cytophagales</taxon>
        <taxon>Hymenobacteraceae</taxon>
        <taxon>Hymenobacter</taxon>
    </lineage>
</organism>
<dbReference type="RefSeq" id="WP_245127461.1">
    <property type="nucleotide sequence ID" value="NZ_CP095067.1"/>
</dbReference>
<dbReference type="Gene3D" id="3.30.70.100">
    <property type="match status" value="1"/>
</dbReference>
<dbReference type="InterPro" id="IPR036046">
    <property type="entry name" value="Acylphosphatase-like_dom_sf"/>
</dbReference>
<accession>A0ABY4GFA5</accession>
<keyword evidence="2" id="KW-0614">Plasmid</keyword>
<sequence length="138" mass="15803">MLYQLIYTSRACVLFDAEALTQLLTKARTFYASQHVTGLLLYSEGHFLQILEGTRPEVETVYALIRQDPRHEQLQLLGQGPVPRRAFPYWGMGFCELAYPVWAQLRDTLPLPGQVAAPYSLSLRDLLEPFVLHPITRE</sequence>
<evidence type="ECO:0000313" key="3">
    <source>
        <dbReference type="Proteomes" id="UP000830401"/>
    </source>
</evidence>
<evidence type="ECO:0000259" key="1">
    <source>
        <dbReference type="PROSITE" id="PS50925"/>
    </source>
</evidence>
<evidence type="ECO:0000313" key="2">
    <source>
        <dbReference type="EMBL" id="UOQ69615.1"/>
    </source>
</evidence>
<proteinExistence type="predicted"/>
<reference evidence="2" key="1">
    <citation type="submission" date="2022-04" db="EMBL/GenBank/DDBJ databases">
        <title>Hymenobacter sp. isolated from the air.</title>
        <authorList>
            <person name="Won M."/>
            <person name="Lee C.-M."/>
            <person name="Woen H.-Y."/>
            <person name="Kwon S.-W."/>
        </authorList>
    </citation>
    <scope>NUCLEOTIDE SEQUENCE</scope>
    <source>
        <strain evidence="2">5420S-77</strain>
        <plasmid evidence="2">unnamed6</plasmid>
    </source>
</reference>
<dbReference type="SUPFAM" id="SSF54975">
    <property type="entry name" value="Acylphosphatase/BLUF domain-like"/>
    <property type="match status" value="1"/>
</dbReference>
<feature type="domain" description="BLUF" evidence="1">
    <location>
        <begin position="2"/>
        <end position="93"/>
    </location>
</feature>
<protein>
    <submittedName>
        <fullName evidence="2">BLUF domain-containing protein</fullName>
    </submittedName>
</protein>
<dbReference type="PROSITE" id="PS50925">
    <property type="entry name" value="BLUF"/>
    <property type="match status" value="1"/>
</dbReference>
<dbReference type="InterPro" id="IPR007024">
    <property type="entry name" value="BLUF_domain"/>
</dbReference>
<dbReference type="EMBL" id="CP095067">
    <property type="protein sequence ID" value="UOQ69615.1"/>
    <property type="molecule type" value="Genomic_DNA"/>
</dbReference>
<keyword evidence="3" id="KW-1185">Reference proteome</keyword>
<dbReference type="SMART" id="SM01034">
    <property type="entry name" value="BLUF"/>
    <property type="match status" value="1"/>
</dbReference>
<dbReference type="Pfam" id="PF04940">
    <property type="entry name" value="BLUF"/>
    <property type="match status" value="1"/>
</dbReference>